<dbReference type="Proteomes" id="UP000177325">
    <property type="component" value="Unassembled WGS sequence"/>
</dbReference>
<gene>
    <name evidence="1" type="ORF">A3G90_00900</name>
</gene>
<reference evidence="1 2" key="1">
    <citation type="journal article" date="2016" name="Nat. Commun.">
        <title>Thousands of microbial genomes shed light on interconnected biogeochemical processes in an aquifer system.</title>
        <authorList>
            <person name="Anantharaman K."/>
            <person name="Brown C.T."/>
            <person name="Hug L.A."/>
            <person name="Sharon I."/>
            <person name="Castelle C.J."/>
            <person name="Probst A.J."/>
            <person name="Thomas B.C."/>
            <person name="Singh A."/>
            <person name="Wilkins M.J."/>
            <person name="Karaoz U."/>
            <person name="Brodie E.L."/>
            <person name="Williams K.H."/>
            <person name="Hubbard S.S."/>
            <person name="Banfield J.F."/>
        </authorList>
    </citation>
    <scope>NUCLEOTIDE SEQUENCE [LARGE SCALE GENOMIC DNA]</scope>
</reference>
<organism evidence="1 2">
    <name type="scientific">Candidatus Kaiserbacteria bacterium RIFCSPLOWO2_12_FULL_45_26</name>
    <dbReference type="NCBI Taxonomy" id="1798525"/>
    <lineage>
        <taxon>Bacteria</taxon>
        <taxon>Candidatus Kaiseribacteriota</taxon>
    </lineage>
</organism>
<name>A0A1F6FFI6_9BACT</name>
<dbReference type="EMBL" id="MFMM01000001">
    <property type="protein sequence ID" value="OGG84629.1"/>
    <property type="molecule type" value="Genomic_DNA"/>
</dbReference>
<evidence type="ECO:0000313" key="2">
    <source>
        <dbReference type="Proteomes" id="UP000177325"/>
    </source>
</evidence>
<protein>
    <submittedName>
        <fullName evidence="1">Uncharacterized protein</fullName>
    </submittedName>
</protein>
<dbReference type="SUPFAM" id="SSF56059">
    <property type="entry name" value="Glutathione synthetase ATP-binding domain-like"/>
    <property type="match status" value="1"/>
</dbReference>
<sequence length="170" mass="19403">MLEDKKTRQIDCLKYPVEQKKKVERKVAEVARNEVANPAIFMRTLIKLRSAPGTELVQKGQRQHRFGFNFPVVIKPFDGRKMQIARSLAEMKSITAPLKGIGYQVQEFLQGYTFQKVRVVAGMLEPELPQYVRGAARRIVNYLVILGVYNFTLTVATNKVTTYIIGARLD</sequence>
<comment type="caution">
    <text evidence="1">The sequence shown here is derived from an EMBL/GenBank/DDBJ whole genome shotgun (WGS) entry which is preliminary data.</text>
</comment>
<evidence type="ECO:0000313" key="1">
    <source>
        <dbReference type="EMBL" id="OGG84629.1"/>
    </source>
</evidence>
<accession>A0A1F6FFI6</accession>
<dbReference type="AlphaFoldDB" id="A0A1F6FFI6"/>
<proteinExistence type="predicted"/>